<dbReference type="InterPro" id="IPR050583">
    <property type="entry name" value="Mycobacterial_A85_antigen"/>
</dbReference>
<sequence>MGNSQGRHRAQTKHAAPTRTSSPSKRRAQLLLATSGATAAAVTLGMAAPAMAVAPAQLRENCSWNTTADQQRNIQTCKFFSNSLGREVAVEVRASDQAAGGTENGIYFLDGLGANNDYNTWANPDVGEVDAYSTGVNLVLPAGGAGEWATNWQTNPIQNGQKVPAPQWDDFLSTELPDYLDKNFSIQKQNNAIVGVSMSAGPAIILALNHPDVFSVVRAFSGFYQTDNALGYQAIPYIQNDRAGISNGGIAMWGDPTMPGNTWAANDVSKRLGELKANGQIAIISVGNGVPPLKTVLALIAQGGLLGIPAAGVAIATGVAIEMGSLISTTMLNAQAVMTGAPVRFQYNFGSHDFYSWAKSAPSDAAAIEKALADAQAKLDAANKTASSTDKVSTINAAAVQEISNSGAVTGADSTAARSLTSVGSTASPTSTGVATAPVATTSVTVPASSVTTPVAPVATFSSSGSSASGTGSSTTPTSTSPESTSTAPVESSQAPVTASETTPTSSATTSATGSGSAATQTDSTSTSESTSKSASTSKSDSTSAASSAK</sequence>
<gene>
    <name evidence="2" type="ORF">GCM10007298_44940</name>
</gene>
<dbReference type="PANTHER" id="PTHR48098:SF1">
    <property type="entry name" value="DIACYLGLYCEROL ACYLTRANSFERASE_MYCOLYLTRANSFERASE AG85A"/>
    <property type="match status" value="1"/>
</dbReference>
<feature type="compositionally biased region" description="Basic residues" evidence="1">
    <location>
        <begin position="1"/>
        <end position="12"/>
    </location>
</feature>
<comment type="caution">
    <text evidence="2">The sequence shown here is derived from an EMBL/GenBank/DDBJ whole genome shotgun (WGS) entry which is preliminary data.</text>
</comment>
<evidence type="ECO:0000256" key="1">
    <source>
        <dbReference type="SAM" id="MobiDB-lite"/>
    </source>
</evidence>
<evidence type="ECO:0000313" key="2">
    <source>
        <dbReference type="EMBL" id="GGF44186.1"/>
    </source>
</evidence>
<dbReference type="PANTHER" id="PTHR48098">
    <property type="entry name" value="ENTEROCHELIN ESTERASE-RELATED"/>
    <property type="match status" value="1"/>
</dbReference>
<feature type="region of interest" description="Disordered" evidence="1">
    <location>
        <begin position="1"/>
        <end position="26"/>
    </location>
</feature>
<dbReference type="InterPro" id="IPR000801">
    <property type="entry name" value="Esterase-like"/>
</dbReference>
<organism evidence="2 3">
    <name type="scientific">Williamsia phyllosphaerae</name>
    <dbReference type="NCBI Taxonomy" id="885042"/>
    <lineage>
        <taxon>Bacteria</taxon>
        <taxon>Bacillati</taxon>
        <taxon>Actinomycetota</taxon>
        <taxon>Actinomycetes</taxon>
        <taxon>Mycobacteriales</taxon>
        <taxon>Nocardiaceae</taxon>
        <taxon>Williamsia</taxon>
    </lineage>
</organism>
<evidence type="ECO:0000313" key="3">
    <source>
        <dbReference type="Proteomes" id="UP000632454"/>
    </source>
</evidence>
<feature type="region of interest" description="Disordered" evidence="1">
    <location>
        <begin position="460"/>
        <end position="550"/>
    </location>
</feature>
<dbReference type="SUPFAM" id="SSF53474">
    <property type="entry name" value="alpha/beta-Hydrolases"/>
    <property type="match status" value="1"/>
</dbReference>
<reference evidence="3" key="1">
    <citation type="journal article" date="2019" name="Int. J. Syst. Evol. Microbiol.">
        <title>The Global Catalogue of Microorganisms (GCM) 10K type strain sequencing project: providing services to taxonomists for standard genome sequencing and annotation.</title>
        <authorList>
            <consortium name="The Broad Institute Genomics Platform"/>
            <consortium name="The Broad Institute Genome Sequencing Center for Infectious Disease"/>
            <person name="Wu L."/>
            <person name="Ma J."/>
        </authorList>
    </citation>
    <scope>NUCLEOTIDE SEQUENCE [LARGE SCALE GENOMIC DNA]</scope>
    <source>
        <strain evidence="3">CCM 7855</strain>
    </source>
</reference>
<evidence type="ECO:0008006" key="4">
    <source>
        <dbReference type="Google" id="ProtNLM"/>
    </source>
</evidence>
<protein>
    <recommendedName>
        <fullName evidence="4">Trehalose O-mycolyltransferase</fullName>
    </recommendedName>
</protein>
<dbReference type="InterPro" id="IPR029058">
    <property type="entry name" value="AB_hydrolase_fold"/>
</dbReference>
<accession>A0ABQ1V9F0</accession>
<dbReference type="Gene3D" id="3.40.50.1820">
    <property type="entry name" value="alpha/beta hydrolase"/>
    <property type="match status" value="1"/>
</dbReference>
<name>A0ABQ1V9F0_9NOCA</name>
<proteinExistence type="predicted"/>
<dbReference type="Pfam" id="PF00756">
    <property type="entry name" value="Esterase"/>
    <property type="match status" value="1"/>
</dbReference>
<dbReference type="RefSeq" id="WP_188493113.1">
    <property type="nucleotide sequence ID" value="NZ_BMCS01000003.1"/>
</dbReference>
<keyword evidence="3" id="KW-1185">Reference proteome</keyword>
<dbReference type="Proteomes" id="UP000632454">
    <property type="component" value="Unassembled WGS sequence"/>
</dbReference>
<dbReference type="EMBL" id="BMCS01000003">
    <property type="protein sequence ID" value="GGF44186.1"/>
    <property type="molecule type" value="Genomic_DNA"/>
</dbReference>